<dbReference type="GO" id="GO:0030170">
    <property type="term" value="F:pyridoxal phosphate binding"/>
    <property type="evidence" value="ECO:0007669"/>
    <property type="project" value="InterPro"/>
</dbReference>
<evidence type="ECO:0000313" key="8">
    <source>
        <dbReference type="Proteomes" id="UP001207408"/>
    </source>
</evidence>
<dbReference type="Gene3D" id="3.40.640.10">
    <property type="entry name" value="Type I PLP-dependent aspartate aminotransferase-like (Major domain)"/>
    <property type="match status" value="1"/>
</dbReference>
<dbReference type="SUPFAM" id="SSF53383">
    <property type="entry name" value="PLP-dependent transferases"/>
    <property type="match status" value="1"/>
</dbReference>
<dbReference type="AlphaFoldDB" id="A0AAE3SIV3"/>
<dbReference type="PANTHER" id="PTHR13693">
    <property type="entry name" value="CLASS II AMINOTRANSFERASE/8-AMINO-7-OXONONANOATE SYNTHASE"/>
    <property type="match status" value="1"/>
</dbReference>
<evidence type="ECO:0000256" key="3">
    <source>
        <dbReference type="ARBA" id="ARBA00022679"/>
    </source>
</evidence>
<keyword evidence="8" id="KW-1185">Reference proteome</keyword>
<dbReference type="InterPro" id="IPR004839">
    <property type="entry name" value="Aminotransferase_I/II_large"/>
</dbReference>
<sequence length="417" mass="45934">MDIFDKIKKTMGPLGQYGKDAHGYFMFPKLEGEISPKMKFRGKEVLTWSLNNYLGLANHPEVRKADAEAAAEYGLGYPMGARMMSGQTSKHEELEAALAEFVGKEDSYLLNFGYQGMVSIIDTLASRNDVIVYDSESHACIMDGIFLHKAKGGKSFVFPHNDIARCEKMLEFATKRAKETGGGILVVTEGVFGMAGDLGALDKIVALKDKFEFRLLVDDAHGFGTMGKTGAGTPEHFGVTDKVDILFNTFAKSMAAIGAFVAANEEVVSYLRYNLRSQIFAKSLPMPIVIGALKRLELLKTEPQLKENLWTVVNALQKGLKEQGFDLGKTESPVTPVFLNGSVPEATQLTMDLRENYNIFCSIVVYPVIPKDQLMLRIIPTAVHTLEDVEYTIKAFGEVKEKLAAGAYQSDKIANIL</sequence>
<dbReference type="Proteomes" id="UP001207408">
    <property type="component" value="Unassembled WGS sequence"/>
</dbReference>
<dbReference type="PROSITE" id="PS00599">
    <property type="entry name" value="AA_TRANSFER_CLASS_2"/>
    <property type="match status" value="1"/>
</dbReference>
<protein>
    <submittedName>
        <fullName evidence="7">Aminotransferase class I/II-fold pyridoxal phosphate-dependent enzyme</fullName>
    </submittedName>
</protein>
<evidence type="ECO:0000256" key="2">
    <source>
        <dbReference type="ARBA" id="ARBA00005189"/>
    </source>
</evidence>
<dbReference type="InterPro" id="IPR015421">
    <property type="entry name" value="PyrdxlP-dep_Trfase_major"/>
</dbReference>
<comment type="pathway">
    <text evidence="2">Lipid metabolism.</text>
</comment>
<dbReference type="InterPro" id="IPR050087">
    <property type="entry name" value="AON_synthase_class-II"/>
</dbReference>
<evidence type="ECO:0000259" key="6">
    <source>
        <dbReference type="Pfam" id="PF00155"/>
    </source>
</evidence>
<dbReference type="InterPro" id="IPR015422">
    <property type="entry name" value="PyrdxlP-dep_Trfase_small"/>
</dbReference>
<name>A0AAE3SIV3_9BACT</name>
<accession>A0AAE3SIV3</accession>
<dbReference type="InterPro" id="IPR015424">
    <property type="entry name" value="PyrdxlP-dep_Trfase"/>
</dbReference>
<comment type="caution">
    <text evidence="7">The sequence shown here is derived from an EMBL/GenBank/DDBJ whole genome shotgun (WGS) entry which is preliminary data.</text>
</comment>
<dbReference type="RefSeq" id="WP_301198011.1">
    <property type="nucleotide sequence ID" value="NZ_JAPDPI010000005.1"/>
</dbReference>
<keyword evidence="3" id="KW-0808">Transferase</keyword>
<evidence type="ECO:0000256" key="1">
    <source>
        <dbReference type="ARBA" id="ARBA00001933"/>
    </source>
</evidence>
<dbReference type="GO" id="GO:0008483">
    <property type="term" value="F:transaminase activity"/>
    <property type="evidence" value="ECO:0007669"/>
    <property type="project" value="UniProtKB-KW"/>
</dbReference>
<dbReference type="Pfam" id="PF00155">
    <property type="entry name" value="Aminotran_1_2"/>
    <property type="match status" value="1"/>
</dbReference>
<evidence type="ECO:0000313" key="7">
    <source>
        <dbReference type="EMBL" id="MCW3804789.1"/>
    </source>
</evidence>
<keyword evidence="4 5" id="KW-0663">Pyridoxal phosphate</keyword>
<dbReference type="InterPro" id="IPR001917">
    <property type="entry name" value="Aminotrans_II_pyridoxalP_BS"/>
</dbReference>
<comment type="similarity">
    <text evidence="5">Belongs to the class-II pyridoxal-phosphate-dependent aminotransferase family.</text>
</comment>
<keyword evidence="7" id="KW-0032">Aminotransferase</keyword>
<dbReference type="EMBL" id="JAPDPI010000005">
    <property type="protein sequence ID" value="MCW3804789.1"/>
    <property type="molecule type" value="Genomic_DNA"/>
</dbReference>
<dbReference type="Gene3D" id="3.90.1150.10">
    <property type="entry name" value="Aspartate Aminotransferase, domain 1"/>
    <property type="match status" value="1"/>
</dbReference>
<feature type="domain" description="Aminotransferase class I/classII large" evidence="6">
    <location>
        <begin position="44"/>
        <end position="395"/>
    </location>
</feature>
<gene>
    <name evidence="7" type="ORF">OM074_04070</name>
</gene>
<comment type="cofactor">
    <cofactor evidence="1 5">
        <name>pyridoxal 5'-phosphate</name>
        <dbReference type="ChEBI" id="CHEBI:597326"/>
    </cofactor>
</comment>
<reference evidence="7" key="1">
    <citation type="submission" date="2022-10" db="EMBL/GenBank/DDBJ databases">
        <authorList>
            <person name="Yu W.X."/>
        </authorList>
    </citation>
    <scope>NUCLEOTIDE SEQUENCE</scope>
    <source>
        <strain evidence="7">D04</strain>
    </source>
</reference>
<evidence type="ECO:0000256" key="5">
    <source>
        <dbReference type="RuleBase" id="RU003693"/>
    </source>
</evidence>
<proteinExistence type="inferred from homology"/>
<evidence type="ECO:0000256" key="4">
    <source>
        <dbReference type="ARBA" id="ARBA00022898"/>
    </source>
</evidence>
<organism evidence="7 8">
    <name type="scientific">Plebeiibacterium marinum</name>
    <dbReference type="NCBI Taxonomy" id="2992111"/>
    <lineage>
        <taxon>Bacteria</taxon>
        <taxon>Pseudomonadati</taxon>
        <taxon>Bacteroidota</taxon>
        <taxon>Bacteroidia</taxon>
        <taxon>Marinilabiliales</taxon>
        <taxon>Marinilabiliaceae</taxon>
        <taxon>Plebeiibacterium</taxon>
    </lineage>
</organism>